<comment type="caution">
    <text evidence="10">The sequence shown here is derived from an EMBL/GenBank/DDBJ whole genome shotgun (WGS) entry which is preliminary data.</text>
</comment>
<dbReference type="OrthoDB" id="5826189at2759"/>
<evidence type="ECO:0000256" key="9">
    <source>
        <dbReference type="SAM" id="Phobius"/>
    </source>
</evidence>
<evidence type="ECO:0000256" key="7">
    <source>
        <dbReference type="ARBA" id="ARBA00041344"/>
    </source>
</evidence>
<comment type="similarity">
    <text evidence="2">Belongs to the Tim17/Tim22/Tim23 family.</text>
</comment>
<evidence type="ECO:0000256" key="5">
    <source>
        <dbReference type="ARBA" id="ARBA00023136"/>
    </source>
</evidence>
<feature type="transmembrane region" description="Helical" evidence="9">
    <location>
        <begin position="171"/>
        <end position="191"/>
    </location>
</feature>
<dbReference type="Pfam" id="PF02466">
    <property type="entry name" value="Tim17"/>
    <property type="match status" value="1"/>
</dbReference>
<proteinExistence type="inferred from homology"/>
<evidence type="ECO:0000256" key="2">
    <source>
        <dbReference type="ARBA" id="ARBA00008444"/>
    </source>
</evidence>
<keyword evidence="11" id="KW-1185">Reference proteome</keyword>
<accession>A0A813M3D9</accession>
<dbReference type="InterPro" id="IPR055299">
    <property type="entry name" value="TIMMDC1"/>
</dbReference>
<evidence type="ECO:0000256" key="3">
    <source>
        <dbReference type="ARBA" id="ARBA00022692"/>
    </source>
</evidence>
<keyword evidence="5 9" id="KW-0472">Membrane</keyword>
<dbReference type="PANTHER" id="PTHR13002:SF1">
    <property type="entry name" value="COMPLEX I ASSEMBLY FACTOR TIMMDC1, MITOCHONDRIAL"/>
    <property type="match status" value="1"/>
</dbReference>
<dbReference type="Proteomes" id="UP000663879">
    <property type="component" value="Unassembled WGS sequence"/>
</dbReference>
<reference evidence="10" key="1">
    <citation type="submission" date="2021-02" db="EMBL/GenBank/DDBJ databases">
        <authorList>
            <person name="Nowell W R."/>
        </authorList>
    </citation>
    <scope>NUCLEOTIDE SEQUENCE</scope>
    <source>
        <strain evidence="10">Ploen Becks lab</strain>
    </source>
</reference>
<dbReference type="GO" id="GO:0016020">
    <property type="term" value="C:membrane"/>
    <property type="evidence" value="ECO:0007669"/>
    <property type="project" value="UniProtKB-SubCell"/>
</dbReference>
<dbReference type="AlphaFoldDB" id="A0A813M3D9"/>
<evidence type="ECO:0000256" key="8">
    <source>
        <dbReference type="SAM" id="MobiDB-lite"/>
    </source>
</evidence>
<keyword evidence="3 9" id="KW-0812">Transmembrane</keyword>
<dbReference type="EMBL" id="CAJNOC010000048">
    <property type="protein sequence ID" value="CAF0709796.1"/>
    <property type="molecule type" value="Genomic_DNA"/>
</dbReference>
<evidence type="ECO:0000256" key="6">
    <source>
        <dbReference type="ARBA" id="ARBA00040778"/>
    </source>
</evidence>
<evidence type="ECO:0000256" key="4">
    <source>
        <dbReference type="ARBA" id="ARBA00022989"/>
    </source>
</evidence>
<name>A0A813M3D9_9BILA</name>
<sequence>MFTSPKAEQATTEKNPLPDNLTEEKIDLEIKEVFRNESGLERVKSLFKYDETAGQRPNFLIENIDILTSVGVSGFILGSILKVNESSESFKRNNQLALYTDKKAATRAYVDYIYLQTVKGGTKTALKFILFSGIIIGSSMAIEAYRNKTTPFDFTIGGAISGGIFRMHHGIPNLVAGSVAGSIFGTVFGLVRYTQMKLMEMTYEERRYKELREKIIIREKLLSSIHHEEQQKKS</sequence>
<evidence type="ECO:0000313" key="11">
    <source>
        <dbReference type="Proteomes" id="UP000663879"/>
    </source>
</evidence>
<comment type="subcellular location">
    <subcellularLocation>
        <location evidence="1">Membrane</location>
        <topology evidence="1">Multi-pass membrane protein</topology>
    </subcellularLocation>
</comment>
<dbReference type="PANTHER" id="PTHR13002">
    <property type="entry name" value="C3ORF1 PROTEIN-RELATED"/>
    <property type="match status" value="1"/>
</dbReference>
<keyword evidence="4 9" id="KW-1133">Transmembrane helix</keyword>
<gene>
    <name evidence="10" type="ORF">OXX778_LOCUS865</name>
</gene>
<evidence type="ECO:0000256" key="1">
    <source>
        <dbReference type="ARBA" id="ARBA00004141"/>
    </source>
</evidence>
<evidence type="ECO:0000313" key="10">
    <source>
        <dbReference type="EMBL" id="CAF0709796.1"/>
    </source>
</evidence>
<dbReference type="GO" id="GO:0005739">
    <property type="term" value="C:mitochondrion"/>
    <property type="evidence" value="ECO:0007669"/>
    <property type="project" value="TreeGrafter"/>
</dbReference>
<dbReference type="GO" id="GO:0032981">
    <property type="term" value="P:mitochondrial respiratory chain complex I assembly"/>
    <property type="evidence" value="ECO:0007669"/>
    <property type="project" value="InterPro"/>
</dbReference>
<protein>
    <recommendedName>
        <fullName evidence="6">Complex I assembly factor TIMMDC1, mitochondrial</fullName>
    </recommendedName>
    <alternativeName>
        <fullName evidence="7">Translocase of inner mitochondrial membrane domain-containing protein 1</fullName>
    </alternativeName>
</protein>
<organism evidence="10 11">
    <name type="scientific">Brachionus calyciflorus</name>
    <dbReference type="NCBI Taxonomy" id="104777"/>
    <lineage>
        <taxon>Eukaryota</taxon>
        <taxon>Metazoa</taxon>
        <taxon>Spiralia</taxon>
        <taxon>Gnathifera</taxon>
        <taxon>Rotifera</taxon>
        <taxon>Eurotatoria</taxon>
        <taxon>Monogononta</taxon>
        <taxon>Pseudotrocha</taxon>
        <taxon>Ploima</taxon>
        <taxon>Brachionidae</taxon>
        <taxon>Brachionus</taxon>
    </lineage>
</organism>
<feature type="region of interest" description="Disordered" evidence="8">
    <location>
        <begin position="1"/>
        <end position="21"/>
    </location>
</feature>
<feature type="transmembrane region" description="Helical" evidence="9">
    <location>
        <begin position="125"/>
        <end position="145"/>
    </location>
</feature>